<accession>A0ABU2CE34</accession>
<evidence type="ECO:0000256" key="4">
    <source>
        <dbReference type="ARBA" id="ARBA00023163"/>
    </source>
</evidence>
<evidence type="ECO:0000259" key="5">
    <source>
        <dbReference type="PROSITE" id="PS50931"/>
    </source>
</evidence>
<dbReference type="RefSeq" id="WP_310376362.1">
    <property type="nucleotide sequence ID" value="NZ_JAVDXT010000005.1"/>
</dbReference>
<evidence type="ECO:0000256" key="2">
    <source>
        <dbReference type="ARBA" id="ARBA00023015"/>
    </source>
</evidence>
<dbReference type="InterPro" id="IPR000847">
    <property type="entry name" value="LysR_HTH_N"/>
</dbReference>
<keyword evidence="3 6" id="KW-0238">DNA-binding</keyword>
<organism evidence="6 7">
    <name type="scientific">Rhodoferax ferrireducens</name>
    <dbReference type="NCBI Taxonomy" id="192843"/>
    <lineage>
        <taxon>Bacteria</taxon>
        <taxon>Pseudomonadati</taxon>
        <taxon>Pseudomonadota</taxon>
        <taxon>Betaproteobacteria</taxon>
        <taxon>Burkholderiales</taxon>
        <taxon>Comamonadaceae</taxon>
        <taxon>Rhodoferax</taxon>
    </lineage>
</organism>
<evidence type="ECO:0000256" key="1">
    <source>
        <dbReference type="ARBA" id="ARBA00009437"/>
    </source>
</evidence>
<dbReference type="PANTHER" id="PTHR30537:SF5">
    <property type="entry name" value="HTH-TYPE TRANSCRIPTIONAL ACTIVATOR TTDR-RELATED"/>
    <property type="match status" value="1"/>
</dbReference>
<dbReference type="Pfam" id="PF00126">
    <property type="entry name" value="HTH_1"/>
    <property type="match status" value="1"/>
</dbReference>
<dbReference type="Pfam" id="PF03466">
    <property type="entry name" value="LysR_substrate"/>
    <property type="match status" value="1"/>
</dbReference>
<dbReference type="InterPro" id="IPR036388">
    <property type="entry name" value="WH-like_DNA-bd_sf"/>
</dbReference>
<keyword evidence="4" id="KW-0804">Transcription</keyword>
<protein>
    <submittedName>
        <fullName evidence="6">DNA-binding transcriptional LysR family regulator</fullName>
    </submittedName>
</protein>
<keyword evidence="2" id="KW-0805">Transcription regulation</keyword>
<dbReference type="EMBL" id="JAVDXT010000005">
    <property type="protein sequence ID" value="MDR7379600.1"/>
    <property type="molecule type" value="Genomic_DNA"/>
</dbReference>
<dbReference type="PANTHER" id="PTHR30537">
    <property type="entry name" value="HTH-TYPE TRANSCRIPTIONAL REGULATOR"/>
    <property type="match status" value="1"/>
</dbReference>
<evidence type="ECO:0000313" key="6">
    <source>
        <dbReference type="EMBL" id="MDR7379600.1"/>
    </source>
</evidence>
<gene>
    <name evidence="6" type="ORF">J2X19_004296</name>
</gene>
<proteinExistence type="inferred from homology"/>
<keyword evidence="7" id="KW-1185">Reference proteome</keyword>
<dbReference type="GO" id="GO:0003677">
    <property type="term" value="F:DNA binding"/>
    <property type="evidence" value="ECO:0007669"/>
    <property type="project" value="UniProtKB-KW"/>
</dbReference>
<dbReference type="InterPro" id="IPR005119">
    <property type="entry name" value="LysR_subst-bd"/>
</dbReference>
<comment type="similarity">
    <text evidence="1">Belongs to the LysR transcriptional regulatory family.</text>
</comment>
<dbReference type="SUPFAM" id="SSF53850">
    <property type="entry name" value="Periplasmic binding protein-like II"/>
    <property type="match status" value="1"/>
</dbReference>
<dbReference type="PROSITE" id="PS50931">
    <property type="entry name" value="HTH_LYSR"/>
    <property type="match status" value="1"/>
</dbReference>
<reference evidence="6 7" key="1">
    <citation type="submission" date="2023-07" db="EMBL/GenBank/DDBJ databases">
        <title>Sorghum-associated microbial communities from plants grown in Nebraska, USA.</title>
        <authorList>
            <person name="Schachtman D."/>
        </authorList>
    </citation>
    <scope>NUCLEOTIDE SEQUENCE [LARGE SCALE GENOMIC DNA]</scope>
    <source>
        <strain evidence="6 7">BE313</strain>
    </source>
</reference>
<comment type="caution">
    <text evidence="6">The sequence shown here is derived from an EMBL/GenBank/DDBJ whole genome shotgun (WGS) entry which is preliminary data.</text>
</comment>
<evidence type="ECO:0000256" key="3">
    <source>
        <dbReference type="ARBA" id="ARBA00023125"/>
    </source>
</evidence>
<dbReference type="Gene3D" id="3.40.190.290">
    <property type="match status" value="1"/>
</dbReference>
<sequence length="294" mass="31418">MSDKLRSMQVFVVAASADSFAAAGQQLELSAVMVGKHVRALETQLGARLIERSTRKQALTDIGASYLERCREALASVEAADQVAESLRAAPQGSLRISAPVAYGVHCLTPVLSAYAATFPQVQIDLVLNDRVVDMAEEGIDIALRAGTLADTALVARALCATQVWAAASPGYLQQRGVPAHPTDLAQHNCLAFAAWGSQPRWRFSRGDESFTAPVVGGFTSNNGQALLGAAIGGLGVVVQADYVLRAAVANGQLTRLLPDWQLPERAMHIVRRAERRPSAKVRSFIDFTLMQLG</sequence>
<dbReference type="Proteomes" id="UP001180487">
    <property type="component" value="Unassembled WGS sequence"/>
</dbReference>
<feature type="domain" description="HTH lysR-type" evidence="5">
    <location>
        <begin position="3"/>
        <end position="60"/>
    </location>
</feature>
<dbReference type="InterPro" id="IPR058163">
    <property type="entry name" value="LysR-type_TF_proteobact-type"/>
</dbReference>
<name>A0ABU2CE34_9BURK</name>
<dbReference type="InterPro" id="IPR036390">
    <property type="entry name" value="WH_DNA-bd_sf"/>
</dbReference>
<evidence type="ECO:0000313" key="7">
    <source>
        <dbReference type="Proteomes" id="UP001180487"/>
    </source>
</evidence>
<dbReference type="Gene3D" id="1.10.10.10">
    <property type="entry name" value="Winged helix-like DNA-binding domain superfamily/Winged helix DNA-binding domain"/>
    <property type="match status" value="1"/>
</dbReference>
<dbReference type="SUPFAM" id="SSF46785">
    <property type="entry name" value="Winged helix' DNA-binding domain"/>
    <property type="match status" value="1"/>
</dbReference>